<keyword evidence="3" id="KW-1185">Reference proteome</keyword>
<gene>
    <name evidence="2" type="ORF">EII10_04895</name>
</gene>
<dbReference type="EMBL" id="RQZC01000005">
    <property type="protein sequence ID" value="RRD29665.1"/>
    <property type="molecule type" value="Genomic_DNA"/>
</dbReference>
<reference evidence="2 3" key="1">
    <citation type="submission" date="2018-11" db="EMBL/GenBank/DDBJ databases">
        <title>Genomes From Bacteria Associated with the Canine Oral Cavity: a Test Case for Automated Genome-Based Taxonomic Assignment.</title>
        <authorList>
            <person name="Coil D.A."/>
            <person name="Jospin G."/>
            <person name="Darling A.E."/>
            <person name="Wallis C."/>
            <person name="Davis I.J."/>
            <person name="Harris S."/>
            <person name="Eisen J.A."/>
            <person name="Holcombe L.J."/>
            <person name="O'Flynn C."/>
        </authorList>
    </citation>
    <scope>NUCLEOTIDE SEQUENCE [LARGE SCALE GENOMIC DNA]</scope>
    <source>
        <strain evidence="2 3">OH5050</strain>
    </source>
</reference>
<dbReference type="OrthoDB" id="3393679at2"/>
<dbReference type="Proteomes" id="UP000271272">
    <property type="component" value="Unassembled WGS sequence"/>
</dbReference>
<evidence type="ECO:0000313" key="3">
    <source>
        <dbReference type="Proteomes" id="UP000271272"/>
    </source>
</evidence>
<feature type="domain" description="AMIN-like" evidence="1">
    <location>
        <begin position="5"/>
        <end position="124"/>
    </location>
</feature>
<dbReference type="Pfam" id="PF24837">
    <property type="entry name" value="AMIN-like"/>
    <property type="match status" value="1"/>
</dbReference>
<protein>
    <recommendedName>
        <fullName evidence="1">AMIN-like domain-containing protein</fullName>
    </recommendedName>
</protein>
<dbReference type="AlphaFoldDB" id="A0A3P1V8H1"/>
<sequence>MGTHDQEGYDRLVVEFSGEGAPGWLAPRWAQEATTPGKGEPIEVGGDHLLLITGTGALGAPTPEQQARMRSGPLDFSIQGRGIAGAHVDMPFESEFQVVLGTSTQDYRVLALQGPTRLVIDVGHPDGEG</sequence>
<comment type="caution">
    <text evidence="2">The sequence shown here is derived from an EMBL/GenBank/DDBJ whole genome shotgun (WGS) entry which is preliminary data.</text>
</comment>
<organism evidence="2 3">
    <name type="scientific">Actinomyces bowdenii</name>
    <dbReference type="NCBI Taxonomy" id="131109"/>
    <lineage>
        <taxon>Bacteria</taxon>
        <taxon>Bacillati</taxon>
        <taxon>Actinomycetota</taxon>
        <taxon>Actinomycetes</taxon>
        <taxon>Actinomycetales</taxon>
        <taxon>Actinomycetaceae</taxon>
        <taxon>Actinomyces</taxon>
    </lineage>
</organism>
<dbReference type="InterPro" id="IPR056303">
    <property type="entry name" value="AMIN-like"/>
</dbReference>
<evidence type="ECO:0000313" key="2">
    <source>
        <dbReference type="EMBL" id="RRD29665.1"/>
    </source>
</evidence>
<accession>A0A3P1V8H1</accession>
<evidence type="ECO:0000259" key="1">
    <source>
        <dbReference type="Pfam" id="PF24837"/>
    </source>
</evidence>
<proteinExistence type="predicted"/>
<name>A0A3P1V8H1_9ACTO</name>